<evidence type="ECO:0000256" key="16">
    <source>
        <dbReference type="ARBA" id="ARBA00023042"/>
    </source>
</evidence>
<comment type="catalytic activity">
    <reaction evidence="24">
        <text>a 5'-end (5'-triphosphoguanosine)-adenylyl-adenylyl-cytidylyl-adenosine in mRNA + S-adenosyl-L-methionine = a 5'-end (5'-triphosphoguanosine)-(2'-O-methyladenylyl)-adenylyl-cytidylyl-adenosine in mRNA + S-adenosyl-L-homocysteine + H(+)</text>
        <dbReference type="Rhea" id="RHEA:65380"/>
        <dbReference type="Rhea" id="RHEA-COMP:16797"/>
        <dbReference type="Rhea" id="RHEA-COMP:16801"/>
        <dbReference type="ChEBI" id="CHEBI:15378"/>
        <dbReference type="ChEBI" id="CHEBI:57856"/>
        <dbReference type="ChEBI" id="CHEBI:59789"/>
        <dbReference type="ChEBI" id="CHEBI:156482"/>
        <dbReference type="ChEBI" id="CHEBI:156484"/>
    </reaction>
</comment>
<evidence type="ECO:0000256" key="18">
    <source>
        <dbReference type="ARBA" id="ARBA00023268"/>
    </source>
</evidence>
<name>A0A0B5KTD4_9RHAB</name>
<evidence type="ECO:0000256" key="11">
    <source>
        <dbReference type="ARBA" id="ARBA00022741"/>
    </source>
</evidence>
<evidence type="ECO:0000256" key="3">
    <source>
        <dbReference type="ARBA" id="ARBA00012494"/>
    </source>
</evidence>
<dbReference type="GO" id="GO:0005524">
    <property type="term" value="F:ATP binding"/>
    <property type="evidence" value="ECO:0007669"/>
    <property type="project" value="UniProtKB-KW"/>
</dbReference>
<keyword evidence="5 30" id="KW-0696">RNA-directed RNA polymerase</keyword>
<evidence type="ECO:0000256" key="20">
    <source>
        <dbReference type="ARBA" id="ARBA00024499"/>
    </source>
</evidence>
<dbReference type="InterPro" id="IPR026890">
    <property type="entry name" value="Mononeg_mRNAcap"/>
</dbReference>
<dbReference type="GeneID" id="29066695"/>
<evidence type="ECO:0000256" key="8">
    <source>
        <dbReference type="ARBA" id="ARBA00022679"/>
    </source>
</evidence>
<dbReference type="GO" id="GO:0044423">
    <property type="term" value="C:virion component"/>
    <property type="evidence" value="ECO:0007669"/>
    <property type="project" value="UniProtKB-KW"/>
</dbReference>
<evidence type="ECO:0000256" key="21">
    <source>
        <dbReference type="ARBA" id="ARBA00026099"/>
    </source>
</evidence>
<feature type="region of interest" description="Disordered" evidence="27">
    <location>
        <begin position="1"/>
        <end position="22"/>
    </location>
</feature>
<sequence length="2171" mass="246288">MYEDDRLSEEGPPDPGGGDDLELEIPPLEDFLRERVFSGSSLNRFDYNLNSPLIPDQVEHLLSALKGRNVKNKYTKNPTFVTKVQSATLYPTDYSQTLASSGFHCWIAREVFQKRLGSRNFRRVFDLSHPDAESAMRVGMDFWEALTGHRTVPESEGLREEIFMKDTKSEVVTRMQEDGEAFWFFYQVILLMNSATPSERRSLVATMTDLRLELKQEEDPEVFAFRGTHPDWGSFVVGPGFIHLETHGRLLDRNMALMIKDTMVARFTGKMSQIFDAHKGRQYLLVTKLHRLYQLGDEIMAMRGNDFYDVLQYLEPHCNQRLSDLAWKYRKRIPRDRKFSDFLDQEVLKLEAIGEGPVYSFFKTISKEPDWEVVLRYYGIFRHWGHPFIDYLAGLKRLHSQVSIKKVVDHEYAEALASDLTYIVLKHEFDKQKRWFVDINKLDPKHKLYQSIKDCTWPTPGLVDDFGDKWHLLPLIPCYEVPASIDPSVLLADRSHSPDRPEVEKAIQEAPDRPIPSLKVLESALQKPQRNTREFLTSINDVGLPRRSLVIGLKGKEREIKKNGRFFALMSWDLREYFVSTEYLIKMFYVPLFQGLTMADDLNSVTKKILGCTFGQGLAGYTAVTFTNHLDYEKWNNHQRREATDPVFRVMGQFFGLPELFVRTHEFFQKSLIYYGERPDLMQVVDGKVSSIGDTMVAWEGQEGGLEGLRQKGWSVLNLLVILREALIRNTQVLTLAQGDNQVICTQYKVPDGLKDVDLDEELLHISQNNLAIMNAIHAGTSKLGLIINQKETLISSDYLTYGKVPVFRGCIQPHAIKRYSRVTCIPNDQIPSIGNSISTVGTSAITVAQFSKSILDPWICYILFGYMVLRLHMYHSPLLKGSLLPLIGANSFFFILRALFLDPVLGGISGMSGTRMLIRQFPDPVSEGLSFWKMIYQTSRDIRVQLLALSAGEPPLKPYQVEDLGKLLEKPVSLNLPKGLSAVTLVKNEVRKWLVHSKADFKNKMIAEAVSFVEQEEPEVQRFLTSIQPLFPRFLSEFAAGSFLGLTESIVGLFQNSRTIRAIFSSRFRREISDLLIKSELIATLLLSKPPRPSTNTIWFCSSERADNLRSQSWGRKVYGTTVPHPAEMFGLPTRGGADCESCREVYPVNEHVTVCFPSGLDLSCDQKGLLAPYLGSRTSESTSLFQPWEKDVKLPLIERALKLRVAIHWFVDPGTNVAKAILENLRSLTGLDWEETNVAFSRSGCVEHRYKSVRQSNGGFSAVNPTGISWVIVTADTMPMIGQGNYDFMYQATMLYSQTTSLEINQLLNEPDLRHHYHIRCTSCLREVSNIKLDSPFELRLPDVHESVFTMSGGISPQFTRTEGVAIPKGDWRRLSPIDKCFHIGVGAGANYGILQVDNDPCKGQSILFPTSLGRRLQPIPFLMGLLQGLLMAASYEVVYRRLVMWKREPSQTLLGAGYHLIECICNEDAFISMTGLESFQRVLLRSSRRVPPSYPASNRDLGQLAKSFLESHLLRKSNIKGAWAQKGETLWVFSDFRTPRMTGLMILTHRLWEILRQDKVSSAATDEIRMIKDQIAYYSSRDRLFTIPYNPAELHLPSTSANFPRVKWCESEIRHAGREGLSIVFIPPADDKTWGPEFVCTITATELDFSTLEEEKTGVLVVPRCNNPLISGLRVVQLATGAHFKLRGILAKTDVGRDGLIAGDGSGGMTAAFLRFYPQSRALFNSLLVVKDRQLKGVAPGPPSAIAAMPKSVRDRCVNADSAWKEPADLTLPETWTHFKTLQSRHQMEFSHLIFDMEVVSERDIKKIVDHLVNNLHDLLIPTGFLIFKMYGSREAGTGARDLERLGRLFKKAYGVTTGLTSSQSSEFYLVGQGLYRGKITAKNLTRSSFTKLLRRLPAMQSPEKEFTRALNVSPKALMTGIPPEVLPDPKLDLISILSYLGLESGVAIKYASIVMASQQMPEVPKACLVILGLQLLSNSLVPLTKWLPGSYAPPSDQSLIGLISAFIGCWDFISWYYGSLRIHTRLAVFKAGLVHWCYREVYRSTKKGVQKGVEWDWFEPSWARKGLSKPFEPNVAGQIIRIFARIWPTREFDRYPLWQDFEVMLAAYFPLFNKGLHPLDTLFHTGLWYPGVGSRRVRVESWAAEAEEELKQMTKQGEFAVEFGWEM</sequence>
<evidence type="ECO:0000256" key="23">
    <source>
        <dbReference type="ARBA" id="ARBA00031012"/>
    </source>
</evidence>
<evidence type="ECO:0000256" key="13">
    <source>
        <dbReference type="ARBA" id="ARBA00022840"/>
    </source>
</evidence>
<dbReference type="PROSITE" id="PS50526">
    <property type="entry name" value="RDRP_SSRNA_NEG_NONSEG"/>
    <property type="match status" value="1"/>
</dbReference>
<dbReference type="GO" id="GO:0016787">
    <property type="term" value="F:hydrolase activity"/>
    <property type="evidence" value="ECO:0007669"/>
    <property type="project" value="UniProtKB-KW"/>
</dbReference>
<comment type="catalytic activity">
    <reaction evidence="26">
        <text>GTP + H2O = GDP + phosphate + H(+)</text>
        <dbReference type="Rhea" id="RHEA:19669"/>
        <dbReference type="ChEBI" id="CHEBI:15377"/>
        <dbReference type="ChEBI" id="CHEBI:15378"/>
        <dbReference type="ChEBI" id="CHEBI:37565"/>
        <dbReference type="ChEBI" id="CHEBI:43474"/>
        <dbReference type="ChEBI" id="CHEBI:58189"/>
    </reaction>
</comment>
<evidence type="ECO:0000256" key="7">
    <source>
        <dbReference type="ARBA" id="ARBA00022664"/>
    </source>
</evidence>
<keyword evidence="13" id="KW-0067">ATP-binding</keyword>
<comment type="subcellular location">
    <subcellularLocation>
        <location evidence="1">Host cytoplasm</location>
    </subcellularLocation>
    <subcellularLocation>
        <location evidence="2">Virion</location>
    </subcellularLocation>
</comment>
<dbReference type="Pfam" id="PF14318">
    <property type="entry name" value="Mononeg_mRNAcap"/>
    <property type="match status" value="1"/>
</dbReference>
<evidence type="ECO:0000256" key="25">
    <source>
        <dbReference type="ARBA" id="ARBA00047370"/>
    </source>
</evidence>
<dbReference type="GO" id="GO:0003968">
    <property type="term" value="F:RNA-directed RNA polymerase activity"/>
    <property type="evidence" value="ECO:0007669"/>
    <property type="project" value="UniProtKB-KW"/>
</dbReference>
<organism evidence="30 31">
    <name type="scientific">Bole Tick Virus 2</name>
    <dbReference type="NCBI Taxonomy" id="1608041"/>
    <lineage>
        <taxon>Viruses</taxon>
        <taxon>Riboviria</taxon>
        <taxon>Orthornavirae</taxon>
        <taxon>Negarnaviricota</taxon>
        <taxon>Haploviricotina</taxon>
        <taxon>Monjiviricetes</taxon>
        <taxon>Mononegavirales</taxon>
        <taxon>Rhabdoviridae</taxon>
        <taxon>Alpharhabdovirinae</taxon>
        <taxon>Alpharicinrhavirus</taxon>
        <taxon>Alpharicinrhavirus bole</taxon>
    </lineage>
</organism>
<keyword evidence="17" id="KW-1035">Host cytoplasm</keyword>
<evidence type="ECO:0000256" key="22">
    <source>
        <dbReference type="ARBA" id="ARBA00030436"/>
    </source>
</evidence>
<keyword evidence="14" id="KW-0946">Virion</keyword>
<keyword evidence="6" id="KW-0489">Methyltransferase</keyword>
<evidence type="ECO:0000259" key="29">
    <source>
        <dbReference type="PROSITE" id="PS51590"/>
    </source>
</evidence>
<evidence type="ECO:0000256" key="2">
    <source>
        <dbReference type="ARBA" id="ARBA00004328"/>
    </source>
</evidence>
<dbReference type="Pfam" id="PF00946">
    <property type="entry name" value="Mononeg_RNA_pol"/>
    <property type="match status" value="1"/>
</dbReference>
<evidence type="ECO:0000256" key="17">
    <source>
        <dbReference type="ARBA" id="ARBA00023200"/>
    </source>
</evidence>
<dbReference type="Pfam" id="PF21080">
    <property type="entry name" value="Methyltrans_Mon_1st"/>
    <property type="match status" value="1"/>
</dbReference>
<evidence type="ECO:0000256" key="10">
    <source>
        <dbReference type="ARBA" id="ARBA00022695"/>
    </source>
</evidence>
<keyword evidence="18" id="KW-0511">Multifunctional enzyme</keyword>
<keyword evidence="8" id="KW-0808">Transferase</keyword>
<gene>
    <name evidence="30" type="primary">L</name>
</gene>
<dbReference type="KEGG" id="vg:29066695"/>
<keyword evidence="12" id="KW-0378">Hydrolase</keyword>
<dbReference type="InterPro" id="IPR025786">
    <property type="entry name" value="Mononega_L_MeTrfase"/>
</dbReference>
<protein>
    <recommendedName>
        <fullName evidence="23">Replicase</fullName>
        <ecNumber evidence="21">2.1.1.375</ecNumber>
        <ecNumber evidence="3">2.7.7.48</ecNumber>
        <ecNumber evidence="4">2.7.7.88</ecNumber>
    </recommendedName>
    <alternativeName>
        <fullName evidence="22">Transcriptase</fullName>
    </alternativeName>
</protein>
<dbReference type="InterPro" id="IPR014023">
    <property type="entry name" value="Mononeg_RNA_pol_cat"/>
</dbReference>
<evidence type="ECO:0000256" key="14">
    <source>
        <dbReference type="ARBA" id="ARBA00022844"/>
    </source>
</evidence>
<reference evidence="30 31" key="1">
    <citation type="journal article" date="2015" name="Elife">
        <title>Unprecedented genomic diversity of RNA viruses in arthropods reveals the ancestry of negative-sense RNA viruses.</title>
        <authorList>
            <person name="Li C.X."/>
            <person name="Shi M."/>
            <person name="Tian J.H."/>
            <person name="Lin X.D."/>
            <person name="Kang Y.J."/>
            <person name="Chen L.J."/>
            <person name="Qin X.C."/>
            <person name="Xu J."/>
            <person name="Holmes E.C."/>
            <person name="Zhang Y.Z."/>
        </authorList>
    </citation>
    <scope>NUCLEOTIDE SEQUENCE [LARGE SCALE GENOMIC DNA]</scope>
    <source>
        <strain evidence="30 31">BL076</strain>
    </source>
</reference>
<proteinExistence type="predicted"/>
<evidence type="ECO:0000256" key="12">
    <source>
        <dbReference type="ARBA" id="ARBA00022801"/>
    </source>
</evidence>
<evidence type="ECO:0000256" key="6">
    <source>
        <dbReference type="ARBA" id="ARBA00022603"/>
    </source>
</evidence>
<evidence type="ECO:0000256" key="24">
    <source>
        <dbReference type="ARBA" id="ARBA00047332"/>
    </source>
</evidence>
<accession>A0A0B5KTD4</accession>
<evidence type="ECO:0000256" key="4">
    <source>
        <dbReference type="ARBA" id="ARBA00012582"/>
    </source>
</evidence>
<dbReference type="RefSeq" id="YP_009287864.1">
    <property type="nucleotide sequence ID" value="NC_031079.1"/>
</dbReference>
<keyword evidence="15" id="KW-0693">Viral RNA replication</keyword>
<dbReference type="PROSITE" id="PS51590">
    <property type="entry name" value="SAM_MT_MNV_L"/>
    <property type="match status" value="1"/>
</dbReference>
<keyword evidence="11" id="KW-0547">Nucleotide-binding</keyword>
<dbReference type="GO" id="GO:0004482">
    <property type="term" value="F:mRNA 5'-cap (guanine-N7-)-methyltransferase activity"/>
    <property type="evidence" value="ECO:0007669"/>
    <property type="project" value="InterPro"/>
</dbReference>
<dbReference type="GO" id="GO:0030430">
    <property type="term" value="C:host cell cytoplasm"/>
    <property type="evidence" value="ECO:0007669"/>
    <property type="project" value="UniProtKB-SubCell"/>
</dbReference>
<dbReference type="EC" id="2.7.7.48" evidence="3"/>
<feature type="domain" description="RdRp catalytic" evidence="28">
    <location>
        <begin position="624"/>
        <end position="810"/>
    </location>
</feature>
<dbReference type="EC" id="2.1.1.375" evidence="21"/>
<keyword evidence="10" id="KW-0548">Nucleotidyltransferase</keyword>
<keyword evidence="7" id="KW-0507">mRNA processing</keyword>
<comment type="catalytic activity">
    <reaction evidence="25">
        <text>a 5'-end (5'-triphosphoguanosine)-adenylyl-adenylyl-cytidylyl-adenosine in mRNA + 2 S-adenosyl-L-methionine = a 5'-end (N(7)-methyl 5'-triphosphoguanosine)-(2'-O-methyladenylyl)-adenylyl-cytidylyl-adenosine in mRNA + 2 S-adenosyl-L-homocysteine + H(+)</text>
        <dbReference type="Rhea" id="RHEA:65376"/>
        <dbReference type="Rhea" id="RHEA-COMP:16797"/>
        <dbReference type="Rhea" id="RHEA-COMP:16798"/>
        <dbReference type="ChEBI" id="CHEBI:15378"/>
        <dbReference type="ChEBI" id="CHEBI:57856"/>
        <dbReference type="ChEBI" id="CHEBI:59789"/>
        <dbReference type="ChEBI" id="CHEBI:156483"/>
        <dbReference type="ChEBI" id="CHEBI:156484"/>
        <dbReference type="EC" id="2.1.1.375"/>
    </reaction>
</comment>
<evidence type="ECO:0000313" key="31">
    <source>
        <dbReference type="Proteomes" id="UP000203730"/>
    </source>
</evidence>
<evidence type="ECO:0000256" key="15">
    <source>
        <dbReference type="ARBA" id="ARBA00022953"/>
    </source>
</evidence>
<feature type="domain" description="Mononegavirus-type SAM-dependent 2'-O-MTase" evidence="29">
    <location>
        <begin position="1677"/>
        <end position="1874"/>
    </location>
</feature>
<dbReference type="InterPro" id="IPR039530">
    <property type="entry name" value="L_methyltransferase_rhabdo"/>
</dbReference>
<dbReference type="InterPro" id="IPR048397">
    <property type="entry name" value="Methyltrans_Mon_CD"/>
</dbReference>
<evidence type="ECO:0000256" key="1">
    <source>
        <dbReference type="ARBA" id="ARBA00004192"/>
    </source>
</evidence>
<dbReference type="EMBL" id="KM817629">
    <property type="protein sequence ID" value="AJG39102.1"/>
    <property type="molecule type" value="Viral_cRNA"/>
</dbReference>
<dbReference type="EC" id="2.7.7.88" evidence="4"/>
<dbReference type="NCBIfam" id="TIGR04198">
    <property type="entry name" value="paramyx_RNAcap"/>
    <property type="match status" value="1"/>
</dbReference>
<dbReference type="Proteomes" id="UP000203730">
    <property type="component" value="Segment"/>
</dbReference>
<keyword evidence="16" id="KW-0506">mRNA capping</keyword>
<evidence type="ECO:0000313" key="30">
    <source>
        <dbReference type="EMBL" id="AJG39102.1"/>
    </source>
</evidence>
<evidence type="ECO:0000256" key="5">
    <source>
        <dbReference type="ARBA" id="ARBA00022484"/>
    </source>
</evidence>
<dbReference type="InterPro" id="IPR039736">
    <property type="entry name" value="L_poly_C"/>
</dbReference>
<comment type="catalytic activity">
    <reaction evidence="20">
        <text>a 5'-end (5'-triphosphoguanosine)-(2'-O-methyladenylyl)-adenylyl-cytidylyl-adenosine in mRNA + S-adenosyl-L-methionine = a 5'-end (N(7)-methyl 5'-triphosphoguanosine)-(2'-O-methyladenylyl)-adenylyl-cytidylyl-adenosine in mRNA + S-adenosyl-L-homocysteine</text>
        <dbReference type="Rhea" id="RHEA:65440"/>
        <dbReference type="Rhea" id="RHEA-COMP:16798"/>
        <dbReference type="Rhea" id="RHEA-COMP:16801"/>
        <dbReference type="ChEBI" id="CHEBI:57856"/>
        <dbReference type="ChEBI" id="CHEBI:59789"/>
        <dbReference type="ChEBI" id="CHEBI:156482"/>
        <dbReference type="ChEBI" id="CHEBI:156483"/>
    </reaction>
</comment>
<keyword evidence="9" id="KW-0949">S-adenosyl-L-methionine</keyword>
<evidence type="ECO:0000256" key="26">
    <source>
        <dbReference type="ARBA" id="ARBA00048548"/>
    </source>
</evidence>
<evidence type="ECO:0000259" key="28">
    <source>
        <dbReference type="PROSITE" id="PS50526"/>
    </source>
</evidence>
<dbReference type="Pfam" id="PF14314">
    <property type="entry name" value="Methyltrans_Mon_2nd"/>
    <property type="match status" value="1"/>
</dbReference>
<evidence type="ECO:0000256" key="9">
    <source>
        <dbReference type="ARBA" id="ARBA00022691"/>
    </source>
</evidence>
<evidence type="ECO:0000256" key="27">
    <source>
        <dbReference type="SAM" id="MobiDB-lite"/>
    </source>
</evidence>
<keyword evidence="31" id="KW-1185">Reference proteome</keyword>
<evidence type="ECO:0000256" key="19">
    <source>
        <dbReference type="ARBA" id="ARBA00024494"/>
    </source>
</evidence>
<comment type="catalytic activity">
    <reaction evidence="19">
        <text>a 5'-end triphospho-adenylyl-adenylyl-cytidylyl-adenosine in mRNA + GDP + H(+) = a 5'-end (5'-triphosphoguanosine)-adenylyl-adenylyl-cytidylyl-adenosine in mRNA + diphosphate</text>
        <dbReference type="Rhea" id="RHEA:65436"/>
        <dbReference type="Rhea" id="RHEA-COMP:16797"/>
        <dbReference type="Rhea" id="RHEA-COMP:16799"/>
        <dbReference type="ChEBI" id="CHEBI:15378"/>
        <dbReference type="ChEBI" id="CHEBI:33019"/>
        <dbReference type="ChEBI" id="CHEBI:58189"/>
        <dbReference type="ChEBI" id="CHEBI:156484"/>
        <dbReference type="ChEBI" id="CHEBI:156503"/>
        <dbReference type="EC" id="2.7.7.88"/>
    </reaction>
</comment>